<dbReference type="Proteomes" id="UP000824890">
    <property type="component" value="Unassembled WGS sequence"/>
</dbReference>
<dbReference type="Pfam" id="PF21547">
    <property type="entry name" value="TTI1"/>
    <property type="match status" value="1"/>
</dbReference>
<dbReference type="InterPro" id="IPR016024">
    <property type="entry name" value="ARM-type_fold"/>
</dbReference>
<evidence type="ECO:0000259" key="1">
    <source>
        <dbReference type="Pfam" id="PF24173"/>
    </source>
</evidence>
<dbReference type="Pfam" id="PF24173">
    <property type="entry name" value="TPR_TTI1_N"/>
    <property type="match status" value="2"/>
</dbReference>
<evidence type="ECO:0000313" key="2">
    <source>
        <dbReference type="EMBL" id="KAH0852791.1"/>
    </source>
</evidence>
<dbReference type="InterPro" id="IPR052587">
    <property type="entry name" value="TELO2-interacting_protein_1"/>
</dbReference>
<dbReference type="SUPFAM" id="SSF48371">
    <property type="entry name" value="ARM repeat"/>
    <property type="match status" value="1"/>
</dbReference>
<gene>
    <name evidence="2" type="ORF">HID58_093697</name>
</gene>
<sequence length="1216" mass="134063">MEKSVVVVRRETNGDDVEGREALFAQLKALSLELLSLSQTPQKDPAVIPELLSLLRRAPPSSLQSFFHYTLFPLLLLLDAAVACRSEGGGVVVPYRVSDKVAEGVVSCLEELLKKCHVGSVDQMFVIMKKLTSGAVLTPSEASEEFREGIIRCFRAMISGLVPCSDDSCGCKGTLGWPQLSDRGDCQTQQVSEFGLETTGECLVAFLQSHSALAAVGHWLSILLKVADAEASRGHRGSAHLRVEAFMTLRILVAKCCIAMISGAAGSVDALDQAIRCLAEFLMIVLDDEANSSALGISDDDTKLQKHESAHSVLDELRSLTTKSQGQRTETTSQEIVKINNGQEKSSQKLSGDSFRVERTKEWLENTTSHVNKLLCETFPHILIHPAGKIRWGFLAAIRGLLSKTPRSLKGARLVMLECVCTLVVDDSDEVSVGAQETLDHLFSERTKYQVESDISKIFTRLLERLPKVVLGNEELPALSVVKQLLVVTYYSGPQFLADHLQSPITASRFLDTFALCLSHNSAYTGSLEKLIADRPTSSTGYLPSITELKVTSRSHAESDQGKLETSSFVIPRMPPWFSYVGSQKLYEMLAGILRLVGLSLMAGPENDGSLAVILDIPLGFFRRLVSEVRVKEYNGEDWETWCNRTGSGQLVRQAATAACILNEMIFGLSEQATDALSRLLRKKSRKAKDNKLSWEVSWNKRAKTHLIDCVGKILHEYQSSQVWDLPVNQTDTTDVEHISLHFLRDTAMLHQVIIEGVGVFSLCLGEDFASSGFLHSSLYLLLESLTCSSFQVRNASDAVLRLLATTSGHPTVGHLVVANADYVVDSICRQLRHLDLNPHVPSVLAAMLSYIGVAHEILPLLEEPMRLVSQELEIVGRQHHPNLTLPFLKAVVEIVKASKSEACLLPDRAKSYSDQVKTKASDAITSAQEKCSNSEDKFNEEEWEHILLELNRSKRYRRTVGSIASSCLISATPILASSNQVSCLVALDIIEEGIVTLAKVEEAYRAETETKETMEEVIEFASLYQLKDYMNATDDGADENRDFFSRRFRNDGQDFWKLLTTSPFHVMTPKHLREENKSVLRLPYRTISESASSSSIAEVSSLKVQAALLNMIAELSRDKRCASALDAVLKKVAGLVVGIACSGVTGLREAALNALRGLACVDSDLIWILLADVYYSLKKKRDLPLPPSPEFPEISTVLPSPAEDCPARFLYKGMQ</sequence>
<dbReference type="PANTHER" id="PTHR18460">
    <property type="entry name" value="TEL2 INTERACTING PROTEIN 1 TTI1 FAMILY MEMBER"/>
    <property type="match status" value="1"/>
</dbReference>
<keyword evidence="3" id="KW-1185">Reference proteome</keyword>
<evidence type="ECO:0000313" key="3">
    <source>
        <dbReference type="Proteomes" id="UP000824890"/>
    </source>
</evidence>
<reference evidence="2 3" key="1">
    <citation type="submission" date="2021-05" db="EMBL/GenBank/DDBJ databases">
        <title>Genome Assembly of Synthetic Allotetraploid Brassica napus Reveals Homoeologous Exchanges between Subgenomes.</title>
        <authorList>
            <person name="Davis J.T."/>
        </authorList>
    </citation>
    <scope>NUCLEOTIDE SEQUENCE [LARGE SCALE GENOMIC DNA]</scope>
    <source>
        <strain evidence="3">cv. Da-Ae</strain>
        <tissue evidence="2">Seedling</tissue>
    </source>
</reference>
<protein>
    <recommendedName>
        <fullName evidence="1">TTI1 N-terminal TPR domain-containing protein</fullName>
    </recommendedName>
</protein>
<feature type="domain" description="TTI1 N-terminal TPR" evidence="1">
    <location>
        <begin position="24"/>
        <end position="159"/>
    </location>
</feature>
<dbReference type="PANTHER" id="PTHR18460:SF3">
    <property type="entry name" value="TELO2-INTERACTING PROTEIN 1 HOMOLOG"/>
    <property type="match status" value="1"/>
</dbReference>
<dbReference type="InterPro" id="IPR049362">
    <property type="entry name" value="TTI1_rpt"/>
</dbReference>
<organism evidence="2 3">
    <name type="scientific">Brassica napus</name>
    <name type="common">Rape</name>
    <dbReference type="NCBI Taxonomy" id="3708"/>
    <lineage>
        <taxon>Eukaryota</taxon>
        <taxon>Viridiplantae</taxon>
        <taxon>Streptophyta</taxon>
        <taxon>Embryophyta</taxon>
        <taxon>Tracheophyta</taxon>
        <taxon>Spermatophyta</taxon>
        <taxon>Magnoliopsida</taxon>
        <taxon>eudicotyledons</taxon>
        <taxon>Gunneridae</taxon>
        <taxon>Pentapetalae</taxon>
        <taxon>rosids</taxon>
        <taxon>malvids</taxon>
        <taxon>Brassicales</taxon>
        <taxon>Brassicaceae</taxon>
        <taxon>Brassiceae</taxon>
        <taxon>Brassica</taxon>
    </lineage>
</organism>
<name>A0ABQ7XCH2_BRANA</name>
<comment type="caution">
    <text evidence="2">The sequence shown here is derived from an EMBL/GenBank/DDBJ whole genome shotgun (WGS) entry which is preliminary data.</text>
</comment>
<feature type="domain" description="TTI1 N-terminal TPR" evidence="1">
    <location>
        <begin position="268"/>
        <end position="427"/>
    </location>
</feature>
<accession>A0ABQ7XCH2</accession>
<dbReference type="EMBL" id="JAGKQM010000967">
    <property type="protein sequence ID" value="KAH0852791.1"/>
    <property type="molecule type" value="Genomic_DNA"/>
</dbReference>
<dbReference type="InterPro" id="IPR057566">
    <property type="entry name" value="TPR_TTI1_N"/>
</dbReference>
<proteinExistence type="predicted"/>